<gene>
    <name evidence="4" type="ORF">IR135_07635</name>
</gene>
<dbReference type="PANTHER" id="PTHR43540">
    <property type="entry name" value="PEROXYUREIDOACRYLATE/UREIDOACRYLATE AMIDOHYDROLASE-RELATED"/>
    <property type="match status" value="1"/>
</dbReference>
<dbReference type="InterPro" id="IPR036380">
    <property type="entry name" value="Isochorismatase-like_sf"/>
</dbReference>
<reference evidence="4 5" key="1">
    <citation type="submission" date="2020-10" db="EMBL/GenBank/DDBJ databases">
        <title>Mouse Oral microbiota.</title>
        <authorList>
            <person name="Joseph S."/>
            <person name="Aduse-Opoku J."/>
        </authorList>
    </citation>
    <scope>NUCLEOTIDE SEQUENCE [LARGE SCALE GENOMIC DNA]</scope>
    <source>
        <strain evidence="4 5">19428wE5_W307</strain>
    </source>
</reference>
<comment type="similarity">
    <text evidence="1">Belongs to the isochorismatase family.</text>
</comment>
<evidence type="ECO:0000256" key="1">
    <source>
        <dbReference type="ARBA" id="ARBA00006336"/>
    </source>
</evidence>
<organism evidence="4 5">
    <name type="scientific">Jeotgalicoccus nanhaiensis</name>
    <dbReference type="NCBI Taxonomy" id="568603"/>
    <lineage>
        <taxon>Bacteria</taxon>
        <taxon>Bacillati</taxon>
        <taxon>Bacillota</taxon>
        <taxon>Bacilli</taxon>
        <taxon>Bacillales</taxon>
        <taxon>Staphylococcaceae</taxon>
        <taxon>Jeotgalicoccus</taxon>
    </lineage>
</organism>
<keyword evidence="5" id="KW-1185">Reference proteome</keyword>
<protein>
    <submittedName>
        <fullName evidence="4">Isochorismatase family protein</fullName>
    </submittedName>
</protein>
<name>A0ABR9XZG1_9STAP</name>
<dbReference type="Pfam" id="PF00857">
    <property type="entry name" value="Isochorismatase"/>
    <property type="match status" value="1"/>
</dbReference>
<feature type="domain" description="Isochorismatase-like" evidence="3">
    <location>
        <begin position="4"/>
        <end position="158"/>
    </location>
</feature>
<dbReference type="InterPro" id="IPR050272">
    <property type="entry name" value="Isochorismatase-like_hydrls"/>
</dbReference>
<proteinExistence type="inferred from homology"/>
<comment type="caution">
    <text evidence="4">The sequence shown here is derived from an EMBL/GenBank/DDBJ whole genome shotgun (WGS) entry which is preliminary data.</text>
</comment>
<accession>A0ABR9XZG1</accession>
<evidence type="ECO:0000256" key="2">
    <source>
        <dbReference type="ARBA" id="ARBA00022801"/>
    </source>
</evidence>
<evidence type="ECO:0000313" key="4">
    <source>
        <dbReference type="EMBL" id="MBF0754140.1"/>
    </source>
</evidence>
<dbReference type="RefSeq" id="WP_135098253.1">
    <property type="nucleotide sequence ID" value="NZ_JADGLW010000004.1"/>
</dbReference>
<dbReference type="InterPro" id="IPR000868">
    <property type="entry name" value="Isochorismatase-like_dom"/>
</dbReference>
<evidence type="ECO:0000313" key="5">
    <source>
        <dbReference type="Proteomes" id="UP000647980"/>
    </source>
</evidence>
<dbReference type="Proteomes" id="UP000647980">
    <property type="component" value="Unassembled WGS sequence"/>
</dbReference>
<dbReference type="EMBL" id="JADGLW010000004">
    <property type="protein sequence ID" value="MBF0754140.1"/>
    <property type="molecule type" value="Genomic_DNA"/>
</dbReference>
<evidence type="ECO:0000259" key="3">
    <source>
        <dbReference type="Pfam" id="PF00857"/>
    </source>
</evidence>
<keyword evidence="2" id="KW-0378">Hydrolase</keyword>
<sequence>MSKALLIIDVQQGFLKSYKELPDRIAKVAQKFKDNNDTVIAVQHIDDMKGSPIEFGTSGAEIPTILTDKADITIPKKYPISFKETILQSYLDEQGIKELFITGFNMEFCILFTSIAAADRGYDVTVIEDLCGSENDGSTYEMNNLNITDFIGTVMDWSELVTNKYLEETEYDD</sequence>
<dbReference type="SUPFAM" id="SSF52499">
    <property type="entry name" value="Isochorismatase-like hydrolases"/>
    <property type="match status" value="1"/>
</dbReference>
<dbReference type="Gene3D" id="3.40.50.850">
    <property type="entry name" value="Isochorismatase-like"/>
    <property type="match status" value="1"/>
</dbReference>